<dbReference type="Proteomes" id="UP000181870">
    <property type="component" value="Unassembled WGS sequence"/>
</dbReference>
<dbReference type="Pfam" id="PF25954">
    <property type="entry name" value="Beta-barrel_RND_2"/>
    <property type="match status" value="1"/>
</dbReference>
<dbReference type="Pfam" id="PF25967">
    <property type="entry name" value="RND-MFP_C"/>
    <property type="match status" value="1"/>
</dbReference>
<dbReference type="InterPro" id="IPR058792">
    <property type="entry name" value="Beta-barrel_RND_2"/>
</dbReference>
<evidence type="ECO:0000259" key="4">
    <source>
        <dbReference type="Pfam" id="PF25973"/>
    </source>
</evidence>
<evidence type="ECO:0000259" key="3">
    <source>
        <dbReference type="Pfam" id="PF25967"/>
    </source>
</evidence>
<sequence length="342" mass="37287">MKQSYYWVTLVFGMLLMGCKQTGETTEMEPVKVKVVTMEEIPLNGTQGFSGTIEEMTGSTLSFPVGGTIGQIAVTVGQRVAKGAIIATVDESTLQNTYNASAALLAQAEDAYQRLKQLHDNGSLPEIQWVEAQSKLKQAAASEQIARKSLDDCRLCAPFSGIISEKSVETGQNVMPGMPVVKLVTIHQVKVKVAVPENEIAQVRIGQTARIMVPALDNRVFEGSIIEKGVAANALSRSYEVKVLVDNPEQVLMPGMICQMYMNKSEGEAKAFVLPVQVVQLDENNRSFVWVNTHGRAEKRMVQTGELTDRGVVIKNGLTSGDEVIVEGQQKVSVQTRITTEK</sequence>
<dbReference type="SUPFAM" id="SSF111369">
    <property type="entry name" value="HlyD-like secretion proteins"/>
    <property type="match status" value="1"/>
</dbReference>
<dbReference type="GO" id="GO:0015562">
    <property type="term" value="F:efflux transmembrane transporter activity"/>
    <property type="evidence" value="ECO:0007669"/>
    <property type="project" value="TreeGrafter"/>
</dbReference>
<dbReference type="AlphaFoldDB" id="A0A1G8H6N2"/>
<evidence type="ECO:0000313" key="6">
    <source>
        <dbReference type="EMBL" id="SDI02190.1"/>
    </source>
</evidence>
<dbReference type="InterPro" id="IPR006143">
    <property type="entry name" value="RND_pump_MFP"/>
</dbReference>
<feature type="domain" description="Multidrug resistance protein MdtA-like C-terminal permuted SH3" evidence="3">
    <location>
        <begin position="271"/>
        <end position="331"/>
    </location>
</feature>
<evidence type="ECO:0000313" key="8">
    <source>
        <dbReference type="Proteomes" id="UP000183670"/>
    </source>
</evidence>
<evidence type="ECO:0000256" key="1">
    <source>
        <dbReference type="ARBA" id="ARBA00009477"/>
    </source>
</evidence>
<dbReference type="RefSeq" id="WP_074557999.1">
    <property type="nucleotide sequence ID" value="NZ_CAKJYZ010000002.1"/>
</dbReference>
<dbReference type="EMBL" id="FNDO01000022">
    <property type="protein sequence ID" value="SDI02190.1"/>
    <property type="molecule type" value="Genomic_DNA"/>
</dbReference>
<name>A0A1G8H6N2_BACOV</name>
<evidence type="ECO:0000313" key="7">
    <source>
        <dbReference type="Proteomes" id="UP000181870"/>
    </source>
</evidence>
<proteinExistence type="inferred from homology"/>
<feature type="domain" description="CzcB-like barrel-sandwich hybrid" evidence="4">
    <location>
        <begin position="64"/>
        <end position="177"/>
    </location>
</feature>
<comment type="similarity">
    <text evidence="1">Belongs to the membrane fusion protein (MFP) (TC 8.A.1) family.</text>
</comment>
<dbReference type="Pfam" id="PF25973">
    <property type="entry name" value="BSH_CzcB"/>
    <property type="match status" value="1"/>
</dbReference>
<dbReference type="NCBIfam" id="TIGR01730">
    <property type="entry name" value="RND_mfp"/>
    <property type="match status" value="1"/>
</dbReference>
<accession>A0A1G8H6N2</accession>
<dbReference type="PANTHER" id="PTHR30469">
    <property type="entry name" value="MULTIDRUG RESISTANCE PROTEIN MDTA"/>
    <property type="match status" value="1"/>
</dbReference>
<protein>
    <submittedName>
        <fullName evidence="6">RND family efflux transporter, MFP subunit</fullName>
    </submittedName>
</protein>
<dbReference type="PROSITE" id="PS51257">
    <property type="entry name" value="PROKAR_LIPOPROTEIN"/>
    <property type="match status" value="1"/>
</dbReference>
<reference evidence="7 8" key="1">
    <citation type="submission" date="2016-10" db="EMBL/GenBank/DDBJ databases">
        <authorList>
            <person name="de Groot N.N."/>
        </authorList>
    </citation>
    <scope>NUCLEOTIDE SEQUENCE [LARGE SCALE GENOMIC DNA]</scope>
    <source>
        <strain evidence="5 8">NLAE-zl-C500</strain>
        <strain evidence="6 7">NLAE-zl-C57</strain>
    </source>
</reference>
<dbReference type="Gene3D" id="2.40.50.100">
    <property type="match status" value="1"/>
</dbReference>
<feature type="domain" description="CusB-like beta-barrel" evidence="2">
    <location>
        <begin position="191"/>
        <end position="264"/>
    </location>
</feature>
<evidence type="ECO:0000313" key="5">
    <source>
        <dbReference type="EMBL" id="SDB77030.1"/>
    </source>
</evidence>
<dbReference type="Gene3D" id="2.40.30.170">
    <property type="match status" value="1"/>
</dbReference>
<dbReference type="PANTHER" id="PTHR30469:SF20">
    <property type="entry name" value="EFFLUX RND TRANSPORTER PERIPLASMIC ADAPTOR SUBUNIT"/>
    <property type="match status" value="1"/>
</dbReference>
<dbReference type="InterPro" id="IPR058627">
    <property type="entry name" value="MdtA-like_C"/>
</dbReference>
<dbReference type="Proteomes" id="UP000183670">
    <property type="component" value="Unassembled WGS sequence"/>
</dbReference>
<evidence type="ECO:0000259" key="2">
    <source>
        <dbReference type="Pfam" id="PF25954"/>
    </source>
</evidence>
<dbReference type="EMBL" id="FMYE01000016">
    <property type="protein sequence ID" value="SDB77030.1"/>
    <property type="molecule type" value="Genomic_DNA"/>
</dbReference>
<organism evidence="6 7">
    <name type="scientific">Bacteroides ovatus</name>
    <dbReference type="NCBI Taxonomy" id="28116"/>
    <lineage>
        <taxon>Bacteria</taxon>
        <taxon>Pseudomonadati</taxon>
        <taxon>Bacteroidota</taxon>
        <taxon>Bacteroidia</taxon>
        <taxon>Bacteroidales</taxon>
        <taxon>Bacteroidaceae</taxon>
        <taxon>Bacteroides</taxon>
    </lineage>
</organism>
<dbReference type="GO" id="GO:1990281">
    <property type="term" value="C:efflux pump complex"/>
    <property type="evidence" value="ECO:0007669"/>
    <property type="project" value="TreeGrafter"/>
</dbReference>
<dbReference type="Gene3D" id="2.40.420.20">
    <property type="match status" value="1"/>
</dbReference>
<gene>
    <name evidence="5" type="ORF">SAMN05192581_101625</name>
    <name evidence="6" type="ORF">SAMN05192582_102211</name>
</gene>
<dbReference type="InterPro" id="IPR058647">
    <property type="entry name" value="BSH_CzcB-like"/>
</dbReference>